<dbReference type="Pfam" id="PF13392">
    <property type="entry name" value="HNH_3"/>
    <property type="match status" value="1"/>
</dbReference>
<dbReference type="SUPFAM" id="SSF54060">
    <property type="entry name" value="His-Me finger endonucleases"/>
    <property type="match status" value="2"/>
</dbReference>
<accession>M1HUB3</accession>
<name>M1HUB3_PBCVI</name>
<feature type="domain" description="HNH nuclease" evidence="1">
    <location>
        <begin position="323"/>
        <end position="375"/>
    </location>
</feature>
<gene>
    <name evidence="2" type="primary">IL-3A_112R</name>
    <name evidence="2" type="ORF">PBCVIL3A_112R</name>
</gene>
<evidence type="ECO:0000259" key="1">
    <source>
        <dbReference type="SMART" id="SM00507"/>
    </source>
</evidence>
<dbReference type="Gene3D" id="3.90.75.20">
    <property type="match status" value="2"/>
</dbReference>
<evidence type="ECO:0000313" key="3">
    <source>
        <dbReference type="Proteomes" id="UP000247091"/>
    </source>
</evidence>
<dbReference type="InterPro" id="IPR044925">
    <property type="entry name" value="His-Me_finger_sf"/>
</dbReference>
<dbReference type="InterPro" id="IPR036388">
    <property type="entry name" value="WH-like_DNA-bd_sf"/>
</dbReference>
<dbReference type="Proteomes" id="UP000247091">
    <property type="component" value="Segment"/>
</dbReference>
<dbReference type="InterPro" id="IPR003615">
    <property type="entry name" value="HNH_nuc"/>
</dbReference>
<organismHost>
    <name type="scientific">Chlorella</name>
    <dbReference type="NCBI Taxonomy" id="3071"/>
</organismHost>
<proteinExistence type="predicted"/>
<sequence>MFHKIPNIVSKSGFTYEIDDDWTIVSISKNGNRTILKPNNDQVNISGVQYRVYNLAKLAGLSPKSWPVDEFAREWEELEMTSDVHGFRYRIFEDGQVQRMSQNGNVTSQTLSKTADGYYKVKISGKDKAIHRLFGVTKFVPKPPNAQASWTMHHKDNDPTNNHKLNLEWASLNTQNKERRHLESHSIRSCPVIGIALYDLTLKDGTNVLQGEEKKYDNAMKAANDIVGGNNTNISSCINGNLVSHAGFVWKVPPSIPELKNEDFKSIGAGLQYERFVSAHGRIKYTFHNGYSNIVDAKDMLTRRARRERDSYPTITISGTPKKVHLLVIEKFFGHLPKTININGKSHRLVIDHVDNVKTNARLGNLQILTQQENSKKRHIRCYTTSVASSFKGQYEYHRTRNDAIEYVRERGYPEATLDVLNDAIMLMEHENIPAKIYGRMWIRSHFENFS</sequence>
<reference evidence="2 3" key="1">
    <citation type="submission" date="2012-10" db="EMBL/GenBank/DDBJ databases">
        <title>Towards defining the chloroviruses: a genomic journey through a genus of large DNA viruses.</title>
        <authorList>
            <person name="Jeanniard A."/>
            <person name="Dunigan D.D."/>
            <person name="Gurnon J.R."/>
            <person name="Agarkova I."/>
            <person name="Kang M."/>
            <person name="Vitek J."/>
            <person name="Duncan G."/>
            <person name="McClung O.W."/>
            <person name="Larsen M."/>
            <person name="Claverie J.-M."/>
            <person name="Van Etten J.L."/>
            <person name="Blanc G."/>
        </authorList>
    </citation>
    <scope>NUCLEOTIDE SEQUENCE [LARGE SCALE GENOMIC DNA]</scope>
</reference>
<feature type="domain" description="HNH nuclease" evidence="1">
    <location>
        <begin position="124"/>
        <end position="176"/>
    </location>
</feature>
<dbReference type="SMART" id="SM00507">
    <property type="entry name" value="HNHc"/>
    <property type="match status" value="2"/>
</dbReference>
<protein>
    <recommendedName>
        <fullName evidence="1">HNH nuclease domain-containing protein</fullName>
    </recommendedName>
</protein>
<dbReference type="EMBL" id="JX997169">
    <property type="protein sequence ID" value="AGE53774.1"/>
    <property type="molecule type" value="Genomic_DNA"/>
</dbReference>
<organism evidence="2 3">
    <name type="scientific">Paramecium bursaria Chlorella virus IL3A</name>
    <name type="common">PBCV-IL3A</name>
    <dbReference type="NCBI Taxonomy" id="46019"/>
    <lineage>
        <taxon>Viruses</taxon>
        <taxon>Varidnaviria</taxon>
        <taxon>Bamfordvirae</taxon>
        <taxon>Nucleocytoviricota</taxon>
        <taxon>Megaviricetes</taxon>
        <taxon>Algavirales</taxon>
        <taxon>Phycodnaviridae</taxon>
        <taxon>Chlorovirus</taxon>
        <taxon>Chlorovirus illinoense</taxon>
    </lineage>
</organism>
<evidence type="ECO:0000313" key="2">
    <source>
        <dbReference type="EMBL" id="AGE53774.1"/>
    </source>
</evidence>
<dbReference type="Gene3D" id="1.10.10.10">
    <property type="entry name" value="Winged helix-like DNA-binding domain superfamily/Winged helix DNA-binding domain"/>
    <property type="match status" value="1"/>
</dbReference>